<accession>A0A0P8A2C6</accession>
<proteinExistence type="predicted"/>
<comment type="caution">
    <text evidence="1">The sequence shown here is derived from an EMBL/GenBank/DDBJ whole genome shotgun (WGS) entry which is preliminary data.</text>
</comment>
<sequence>MILATRKERDILLRAGFTGKQIEALYVVLNSITVTRDKETTISTEDEGTQQPLSSTVRYGVMV</sequence>
<dbReference type="AlphaFoldDB" id="A0A0P8A2C6"/>
<name>A0A0P8A2C6_9EURY</name>
<gene>
    <name evidence="1" type="ORF">MPEBLZ_03237</name>
</gene>
<dbReference type="EMBL" id="LKCM01000257">
    <property type="protein sequence ID" value="KPQ42208.1"/>
    <property type="molecule type" value="Genomic_DNA"/>
</dbReference>
<protein>
    <submittedName>
        <fullName evidence="1">Uncharacterized protein</fullName>
    </submittedName>
</protein>
<evidence type="ECO:0000313" key="1">
    <source>
        <dbReference type="EMBL" id="KPQ42208.1"/>
    </source>
</evidence>
<evidence type="ECO:0000313" key="2">
    <source>
        <dbReference type="Proteomes" id="UP000050360"/>
    </source>
</evidence>
<organism evidence="1 2">
    <name type="scientific">Candidatus Methanoperedens nitratireducens</name>
    <dbReference type="NCBI Taxonomy" id="1392998"/>
    <lineage>
        <taxon>Archaea</taxon>
        <taxon>Methanobacteriati</taxon>
        <taxon>Methanobacteriota</taxon>
        <taxon>Stenosarchaea group</taxon>
        <taxon>Methanomicrobia</taxon>
        <taxon>Methanosarcinales</taxon>
        <taxon>ANME-2 cluster</taxon>
        <taxon>Candidatus Methanoperedentaceae</taxon>
        <taxon>Candidatus Methanoperedens</taxon>
    </lineage>
</organism>
<dbReference type="Proteomes" id="UP000050360">
    <property type="component" value="Unassembled WGS sequence"/>
</dbReference>
<reference evidence="1 2" key="1">
    <citation type="submission" date="2015-09" db="EMBL/GenBank/DDBJ databases">
        <title>A metagenomics-based metabolic model of nitrate-dependent anaerobic oxidation of methane by Methanoperedens-like archaea.</title>
        <authorList>
            <person name="Arshad A."/>
            <person name="Speth D.R."/>
            <person name="De Graaf R.M."/>
            <person name="Op Den Camp H.J."/>
            <person name="Jetten M.S."/>
            <person name="Welte C.U."/>
        </authorList>
    </citation>
    <scope>NUCLEOTIDE SEQUENCE [LARGE SCALE GENOMIC DNA]</scope>
</reference>